<dbReference type="Gene3D" id="1.20.1050.10">
    <property type="match status" value="1"/>
</dbReference>
<dbReference type="SUPFAM" id="SSF52833">
    <property type="entry name" value="Thioredoxin-like"/>
    <property type="match status" value="1"/>
</dbReference>
<feature type="non-terminal residue" evidence="3">
    <location>
        <position position="208"/>
    </location>
</feature>
<comment type="caution">
    <text evidence="3">The sequence shown here is derived from an EMBL/GenBank/DDBJ whole genome shotgun (WGS) entry which is preliminary data.</text>
</comment>
<protein>
    <recommendedName>
        <fullName evidence="5">Glutathione transferase</fullName>
    </recommendedName>
</protein>
<dbReference type="InterPro" id="IPR036249">
    <property type="entry name" value="Thioredoxin-like_sf"/>
</dbReference>
<dbReference type="InterPro" id="IPR040079">
    <property type="entry name" value="Glutathione_S-Trfase"/>
</dbReference>
<keyword evidence="4" id="KW-1185">Reference proteome</keyword>
<dbReference type="OrthoDB" id="414243at2759"/>
<dbReference type="Gene3D" id="3.40.30.10">
    <property type="entry name" value="Glutaredoxin"/>
    <property type="match status" value="1"/>
</dbReference>
<organism evidence="3 4">
    <name type="scientific">Scytalidium lignicola</name>
    <name type="common">Hyphomycete</name>
    <dbReference type="NCBI Taxonomy" id="5539"/>
    <lineage>
        <taxon>Eukaryota</taxon>
        <taxon>Fungi</taxon>
        <taxon>Dikarya</taxon>
        <taxon>Ascomycota</taxon>
        <taxon>Pezizomycotina</taxon>
        <taxon>Leotiomycetes</taxon>
        <taxon>Leotiomycetes incertae sedis</taxon>
        <taxon>Scytalidium</taxon>
    </lineage>
</organism>
<dbReference type="GO" id="GO:0004364">
    <property type="term" value="F:glutathione transferase activity"/>
    <property type="evidence" value="ECO:0007669"/>
    <property type="project" value="TreeGrafter"/>
</dbReference>
<feature type="domain" description="GST C-terminal" evidence="2">
    <location>
        <begin position="90"/>
        <end position="208"/>
    </location>
</feature>
<evidence type="ECO:0000259" key="2">
    <source>
        <dbReference type="PROSITE" id="PS50405"/>
    </source>
</evidence>
<dbReference type="InterPro" id="IPR004045">
    <property type="entry name" value="Glutathione_S-Trfase_N"/>
</dbReference>
<dbReference type="PANTHER" id="PTHR11571">
    <property type="entry name" value="GLUTATHIONE S-TRANSFERASE"/>
    <property type="match status" value="1"/>
</dbReference>
<dbReference type="EMBL" id="NCSJ02000069">
    <property type="protein sequence ID" value="RFU31748.1"/>
    <property type="molecule type" value="Genomic_DNA"/>
</dbReference>
<dbReference type="Proteomes" id="UP000258309">
    <property type="component" value="Unassembled WGS sequence"/>
</dbReference>
<dbReference type="Pfam" id="PF02798">
    <property type="entry name" value="GST_N"/>
    <property type="match status" value="1"/>
</dbReference>
<dbReference type="SFLD" id="SFLDS00019">
    <property type="entry name" value="Glutathione_Transferase_(cytos"/>
    <property type="match status" value="1"/>
</dbReference>
<feature type="domain" description="GST N-terminal" evidence="1">
    <location>
        <begin position="7"/>
        <end position="91"/>
    </location>
</feature>
<name>A0A3E2HEB0_SCYLI</name>
<dbReference type="InterPro" id="IPR004046">
    <property type="entry name" value="GST_C"/>
</dbReference>
<dbReference type="OMA" id="SDIYIDW"/>
<dbReference type="PANTHER" id="PTHR11571:SF150">
    <property type="entry name" value="GLUTATHIONE S-TRANSFERASE"/>
    <property type="match status" value="1"/>
</dbReference>
<dbReference type="Pfam" id="PF14497">
    <property type="entry name" value="GST_C_3"/>
    <property type="match status" value="1"/>
</dbReference>
<sequence length="208" mass="23614">MPPSVKPVLHYLELGSLGRGEVVRLFLKDAGIAFQDNRYAYDSTWPATSAELQKKGISFTGKVPVLEYDGAILRQHIPILRYLARELGSYDGETSLEKYVVDAVADVYIDWRFHWVANLTTPKEDFKNKVVPEFYDVLSKYYSERSGPFLLGDKVTYTDFAVYQSIDNNEKTGTLPATLPDVIVKFKKAFEERPRIAAYLASGRDTKL</sequence>
<evidence type="ECO:0000313" key="4">
    <source>
        <dbReference type="Proteomes" id="UP000258309"/>
    </source>
</evidence>
<accession>A0A3E2HEB0</accession>
<dbReference type="AlphaFoldDB" id="A0A3E2HEB0"/>
<dbReference type="CDD" id="cd03039">
    <property type="entry name" value="GST_N_Sigma_like"/>
    <property type="match status" value="1"/>
</dbReference>
<proteinExistence type="predicted"/>
<evidence type="ECO:0000259" key="1">
    <source>
        <dbReference type="PROSITE" id="PS50404"/>
    </source>
</evidence>
<dbReference type="SUPFAM" id="SSF47616">
    <property type="entry name" value="GST C-terminal domain-like"/>
    <property type="match status" value="1"/>
</dbReference>
<dbReference type="PROSITE" id="PS50405">
    <property type="entry name" value="GST_CTER"/>
    <property type="match status" value="1"/>
</dbReference>
<dbReference type="PROSITE" id="PS50404">
    <property type="entry name" value="GST_NTER"/>
    <property type="match status" value="1"/>
</dbReference>
<feature type="non-terminal residue" evidence="3">
    <location>
        <position position="1"/>
    </location>
</feature>
<dbReference type="InterPro" id="IPR036282">
    <property type="entry name" value="Glutathione-S-Trfase_C_sf"/>
</dbReference>
<dbReference type="STRING" id="5539.A0A3E2HEB0"/>
<dbReference type="InterPro" id="IPR050213">
    <property type="entry name" value="GST_superfamily"/>
</dbReference>
<evidence type="ECO:0000313" key="3">
    <source>
        <dbReference type="EMBL" id="RFU31748.1"/>
    </source>
</evidence>
<dbReference type="InterPro" id="IPR010987">
    <property type="entry name" value="Glutathione-S-Trfase_C-like"/>
</dbReference>
<reference evidence="3 4" key="1">
    <citation type="submission" date="2018-05" db="EMBL/GenBank/DDBJ databases">
        <title>Draft genome sequence of Scytalidium lignicola DSM 105466, a ubiquitous saprotrophic fungus.</title>
        <authorList>
            <person name="Buettner E."/>
            <person name="Gebauer A.M."/>
            <person name="Hofrichter M."/>
            <person name="Liers C."/>
            <person name="Kellner H."/>
        </authorList>
    </citation>
    <scope>NUCLEOTIDE SEQUENCE [LARGE SCALE GENOMIC DNA]</scope>
    <source>
        <strain evidence="3 4">DSM 105466</strain>
    </source>
</reference>
<evidence type="ECO:0008006" key="5">
    <source>
        <dbReference type="Google" id="ProtNLM"/>
    </source>
</evidence>
<gene>
    <name evidence="3" type="ORF">B7463_g4588</name>
</gene>
<dbReference type="GO" id="GO:0006749">
    <property type="term" value="P:glutathione metabolic process"/>
    <property type="evidence" value="ECO:0007669"/>
    <property type="project" value="TreeGrafter"/>
</dbReference>